<dbReference type="OrthoDB" id="5526340at2"/>
<comment type="caution">
    <text evidence="6">The sequence shown here is derived from an EMBL/GenBank/DDBJ whole genome shotgun (WGS) entry which is preliminary data.</text>
</comment>
<accession>A0A4R6EGZ7</accession>
<keyword evidence="7" id="KW-1185">Reference proteome</keyword>
<dbReference type="Pfam" id="PF03466">
    <property type="entry name" value="LysR_substrate"/>
    <property type="match status" value="1"/>
</dbReference>
<keyword evidence="3 6" id="KW-0238">DNA-binding</keyword>
<organism evidence="6 7">
    <name type="scientific">Azoarcus indigens</name>
    <dbReference type="NCBI Taxonomy" id="29545"/>
    <lineage>
        <taxon>Bacteria</taxon>
        <taxon>Pseudomonadati</taxon>
        <taxon>Pseudomonadota</taxon>
        <taxon>Betaproteobacteria</taxon>
        <taxon>Rhodocyclales</taxon>
        <taxon>Zoogloeaceae</taxon>
        <taxon>Azoarcus</taxon>
    </lineage>
</organism>
<sequence>MTLPTARQASRLPPLPAIRAFEAAARLGSIERASEELALTASAVGKRIASLEQLLGVRLLERHARGVTPTAAGLEYQEQVRTALGLLSAAPLHRRDPARRVHLPVCSPPTFGREILVPHLGSFLQQAPQVDVEIVLSVPYLGLRQPGSAVEICATRAGDDNPDIVLDDPLTVVCSPDYARRHQLQVPADLSRGPLLRSPPESWLPWFAAAGLDWPEPASGPRLVDMGMTISAAACGLGAALVRPSLAWRALRSGELIAPFDVRCTPLTHYAIAFDPRYEGDADVRHAAREFAAWLRGVCARLSSG</sequence>
<dbReference type="InterPro" id="IPR036388">
    <property type="entry name" value="WH-like_DNA-bd_sf"/>
</dbReference>
<comment type="similarity">
    <text evidence="1">Belongs to the LysR transcriptional regulatory family.</text>
</comment>
<dbReference type="GO" id="GO:0006351">
    <property type="term" value="P:DNA-templated transcription"/>
    <property type="evidence" value="ECO:0007669"/>
    <property type="project" value="TreeGrafter"/>
</dbReference>
<dbReference type="PROSITE" id="PS50931">
    <property type="entry name" value="HTH_LYSR"/>
    <property type="match status" value="1"/>
</dbReference>
<dbReference type="RefSeq" id="WP_133587208.1">
    <property type="nucleotide sequence ID" value="NZ_SNVV01000001.1"/>
</dbReference>
<dbReference type="AlphaFoldDB" id="A0A4R6EGZ7"/>
<evidence type="ECO:0000259" key="5">
    <source>
        <dbReference type="PROSITE" id="PS50931"/>
    </source>
</evidence>
<dbReference type="Gene3D" id="3.40.190.10">
    <property type="entry name" value="Periplasmic binding protein-like II"/>
    <property type="match status" value="2"/>
</dbReference>
<evidence type="ECO:0000256" key="3">
    <source>
        <dbReference type="ARBA" id="ARBA00023125"/>
    </source>
</evidence>
<evidence type="ECO:0000313" key="7">
    <source>
        <dbReference type="Proteomes" id="UP000295129"/>
    </source>
</evidence>
<dbReference type="InterPro" id="IPR005119">
    <property type="entry name" value="LysR_subst-bd"/>
</dbReference>
<evidence type="ECO:0000313" key="6">
    <source>
        <dbReference type="EMBL" id="TDN56677.1"/>
    </source>
</evidence>
<protein>
    <submittedName>
        <fullName evidence="6">DNA-binding transcriptional LysR family regulator</fullName>
    </submittedName>
</protein>
<dbReference type="InterPro" id="IPR036390">
    <property type="entry name" value="WH_DNA-bd_sf"/>
</dbReference>
<dbReference type="GO" id="GO:0043565">
    <property type="term" value="F:sequence-specific DNA binding"/>
    <property type="evidence" value="ECO:0007669"/>
    <property type="project" value="TreeGrafter"/>
</dbReference>
<dbReference type="PANTHER" id="PTHR30537:SF79">
    <property type="entry name" value="TRANSCRIPTIONAL REGULATOR-RELATED"/>
    <property type="match status" value="1"/>
</dbReference>
<dbReference type="Gene3D" id="1.10.10.10">
    <property type="entry name" value="Winged helix-like DNA-binding domain superfamily/Winged helix DNA-binding domain"/>
    <property type="match status" value="1"/>
</dbReference>
<dbReference type="SUPFAM" id="SSF46785">
    <property type="entry name" value="Winged helix' DNA-binding domain"/>
    <property type="match status" value="1"/>
</dbReference>
<feature type="domain" description="HTH lysR-type" evidence="5">
    <location>
        <begin position="13"/>
        <end position="70"/>
    </location>
</feature>
<evidence type="ECO:0000256" key="1">
    <source>
        <dbReference type="ARBA" id="ARBA00009437"/>
    </source>
</evidence>
<proteinExistence type="inferred from homology"/>
<dbReference type="InterPro" id="IPR058163">
    <property type="entry name" value="LysR-type_TF_proteobact-type"/>
</dbReference>
<dbReference type="PANTHER" id="PTHR30537">
    <property type="entry name" value="HTH-TYPE TRANSCRIPTIONAL REGULATOR"/>
    <property type="match status" value="1"/>
</dbReference>
<dbReference type="EMBL" id="SNVV01000001">
    <property type="protein sequence ID" value="TDN56677.1"/>
    <property type="molecule type" value="Genomic_DNA"/>
</dbReference>
<keyword evidence="4" id="KW-0804">Transcription</keyword>
<evidence type="ECO:0000256" key="2">
    <source>
        <dbReference type="ARBA" id="ARBA00023015"/>
    </source>
</evidence>
<dbReference type="Pfam" id="PF00126">
    <property type="entry name" value="HTH_1"/>
    <property type="match status" value="1"/>
</dbReference>
<dbReference type="InterPro" id="IPR000847">
    <property type="entry name" value="LysR_HTH_N"/>
</dbReference>
<evidence type="ECO:0000256" key="4">
    <source>
        <dbReference type="ARBA" id="ARBA00023163"/>
    </source>
</evidence>
<reference evidence="6 7" key="1">
    <citation type="submission" date="2019-03" db="EMBL/GenBank/DDBJ databases">
        <title>Genomic Encyclopedia of Type Strains, Phase IV (KMG-IV): sequencing the most valuable type-strain genomes for metagenomic binning, comparative biology and taxonomic classification.</title>
        <authorList>
            <person name="Goeker M."/>
        </authorList>
    </citation>
    <scope>NUCLEOTIDE SEQUENCE [LARGE SCALE GENOMIC DNA]</scope>
    <source>
        <strain evidence="6 7">DSM 12121</strain>
    </source>
</reference>
<keyword evidence="2" id="KW-0805">Transcription regulation</keyword>
<gene>
    <name evidence="6" type="ORF">C7389_10156</name>
</gene>
<dbReference type="GO" id="GO:0003700">
    <property type="term" value="F:DNA-binding transcription factor activity"/>
    <property type="evidence" value="ECO:0007669"/>
    <property type="project" value="InterPro"/>
</dbReference>
<name>A0A4R6EGZ7_9RHOO</name>
<dbReference type="SUPFAM" id="SSF53850">
    <property type="entry name" value="Periplasmic binding protein-like II"/>
    <property type="match status" value="1"/>
</dbReference>
<dbReference type="Proteomes" id="UP000295129">
    <property type="component" value="Unassembled WGS sequence"/>
</dbReference>